<feature type="chain" id="PRO_5040819987" evidence="1">
    <location>
        <begin position="29"/>
        <end position="289"/>
    </location>
</feature>
<evidence type="ECO:0000256" key="1">
    <source>
        <dbReference type="SAM" id="SignalP"/>
    </source>
</evidence>
<organism evidence="2 3">
    <name type="scientific">Lamprobacter modestohalophilus</name>
    <dbReference type="NCBI Taxonomy" id="1064514"/>
    <lineage>
        <taxon>Bacteria</taxon>
        <taxon>Pseudomonadati</taxon>
        <taxon>Pseudomonadota</taxon>
        <taxon>Gammaproteobacteria</taxon>
        <taxon>Chromatiales</taxon>
        <taxon>Chromatiaceae</taxon>
        <taxon>Lamprobacter</taxon>
    </lineage>
</organism>
<dbReference type="AlphaFoldDB" id="A0A9X0WAK7"/>
<protein>
    <submittedName>
        <fullName evidence="2">Serine protease</fullName>
    </submittedName>
</protein>
<dbReference type="PROSITE" id="PS51257">
    <property type="entry name" value="PROKAR_LIPOPROTEIN"/>
    <property type="match status" value="1"/>
</dbReference>
<keyword evidence="3" id="KW-1185">Reference proteome</keyword>
<evidence type="ECO:0000313" key="2">
    <source>
        <dbReference type="EMBL" id="MBK1619956.1"/>
    </source>
</evidence>
<dbReference type="InterPro" id="IPR001940">
    <property type="entry name" value="Peptidase_S1C"/>
</dbReference>
<dbReference type="GO" id="GO:0004252">
    <property type="term" value="F:serine-type endopeptidase activity"/>
    <property type="evidence" value="ECO:0007669"/>
    <property type="project" value="InterPro"/>
</dbReference>
<dbReference type="PRINTS" id="PR00834">
    <property type="entry name" value="PROTEASES2C"/>
</dbReference>
<keyword evidence="1" id="KW-0732">Signal</keyword>
<dbReference type="Gene3D" id="2.40.10.120">
    <property type="match status" value="1"/>
</dbReference>
<name>A0A9X0WAK7_9GAMM</name>
<keyword evidence="2" id="KW-0645">Protease</keyword>
<dbReference type="SUPFAM" id="SSF50494">
    <property type="entry name" value="Trypsin-like serine proteases"/>
    <property type="match status" value="1"/>
</dbReference>
<keyword evidence="2" id="KW-0378">Hydrolase</keyword>
<dbReference type="Proteomes" id="UP001138768">
    <property type="component" value="Unassembled WGS sequence"/>
</dbReference>
<feature type="signal peptide" evidence="1">
    <location>
        <begin position="1"/>
        <end position="28"/>
    </location>
</feature>
<reference evidence="2 3" key="1">
    <citation type="journal article" date="2020" name="Microorganisms">
        <title>Osmotic Adaptation and Compatible Solute Biosynthesis of Phototrophic Bacteria as Revealed from Genome Analyses.</title>
        <authorList>
            <person name="Imhoff J.F."/>
            <person name="Rahn T."/>
            <person name="Kunzel S."/>
            <person name="Keller A."/>
            <person name="Neulinger S.C."/>
        </authorList>
    </citation>
    <scope>NUCLEOTIDE SEQUENCE [LARGE SCALE GENOMIC DNA]</scope>
    <source>
        <strain evidence="2 3">DSM 25653</strain>
    </source>
</reference>
<evidence type="ECO:0000313" key="3">
    <source>
        <dbReference type="Proteomes" id="UP001138768"/>
    </source>
</evidence>
<comment type="caution">
    <text evidence="2">The sequence shown here is derived from an EMBL/GenBank/DDBJ whole genome shotgun (WGS) entry which is preliminary data.</text>
</comment>
<proteinExistence type="predicted"/>
<accession>A0A9X0WAK7</accession>
<dbReference type="PANTHER" id="PTHR22939">
    <property type="entry name" value="SERINE PROTEASE FAMILY S1C HTRA-RELATED"/>
    <property type="match status" value="1"/>
</dbReference>
<dbReference type="InterPro" id="IPR009003">
    <property type="entry name" value="Peptidase_S1_PA"/>
</dbReference>
<dbReference type="GO" id="GO:0006515">
    <property type="term" value="P:protein quality control for misfolded or incompletely synthesized proteins"/>
    <property type="evidence" value="ECO:0007669"/>
    <property type="project" value="TreeGrafter"/>
</dbReference>
<dbReference type="PANTHER" id="PTHR22939:SF129">
    <property type="entry name" value="SERINE PROTEASE HTRA2, MITOCHONDRIAL"/>
    <property type="match status" value="1"/>
</dbReference>
<dbReference type="RefSeq" id="WP_200246274.1">
    <property type="nucleotide sequence ID" value="NZ_NRRY01000029.1"/>
</dbReference>
<dbReference type="Pfam" id="PF13365">
    <property type="entry name" value="Trypsin_2"/>
    <property type="match status" value="1"/>
</dbReference>
<dbReference type="EMBL" id="NRRY01000029">
    <property type="protein sequence ID" value="MBK1619956.1"/>
    <property type="molecule type" value="Genomic_DNA"/>
</dbReference>
<dbReference type="GO" id="GO:0042597">
    <property type="term" value="C:periplasmic space"/>
    <property type="evidence" value="ECO:0007669"/>
    <property type="project" value="TreeGrafter"/>
</dbReference>
<gene>
    <name evidence="2" type="ORF">CKO42_16215</name>
</gene>
<sequence length="289" mass="29919">MTARCARALIAFALILGLASGCAGTALAPSLDTGARSDSMSADRGSALPVYLKGIGGKGYPSLAPLLRPITPAVVNISVDSETRLEEHPFLRDPAFRRFLERFDLPLPESVQRQRTQSAGSGVIIDAKRGYVLTNAHVIRDATEITVTLKDRRSFRATLIGSDASADTAVLRIPPVRVPALRFGDSSALEVGDFVVAIGNPFGIGQTVTSGIVSAVGRGGIAGDTLGGLIQTDASINPGNSGGPLVNLAGEVVGINTALIGPSGGNVGIGFSVPSNRVQRAMRRIIGQR</sequence>